<name>A0A6P8IIP1_ACTTE</name>
<dbReference type="InParanoid" id="A0A6P8IIP1"/>
<proteinExistence type="inferred from homology"/>
<dbReference type="RefSeq" id="XP_031566682.1">
    <property type="nucleotide sequence ID" value="XM_031710822.1"/>
</dbReference>
<accession>A0A6P8IIP1</accession>
<dbReference type="KEGG" id="aten:116301720"/>
<organism evidence="3 4">
    <name type="scientific">Actinia tenebrosa</name>
    <name type="common">Australian red waratah sea anemone</name>
    <dbReference type="NCBI Taxonomy" id="6105"/>
    <lineage>
        <taxon>Eukaryota</taxon>
        <taxon>Metazoa</taxon>
        <taxon>Cnidaria</taxon>
        <taxon>Anthozoa</taxon>
        <taxon>Hexacorallia</taxon>
        <taxon>Actiniaria</taxon>
        <taxon>Actiniidae</taxon>
        <taxon>Actinia</taxon>
    </lineage>
</organism>
<evidence type="ECO:0000256" key="2">
    <source>
        <dbReference type="SAM" id="MobiDB-lite"/>
    </source>
</evidence>
<dbReference type="PANTHER" id="PTHR28584">
    <property type="entry name" value="FAMILY WITH SEQUENCE SIMILARITY 228 MEMBER A"/>
    <property type="match status" value="1"/>
</dbReference>
<feature type="compositionally biased region" description="Basic and acidic residues" evidence="2">
    <location>
        <begin position="52"/>
        <end position="64"/>
    </location>
</feature>
<dbReference type="Proteomes" id="UP000515163">
    <property type="component" value="Unplaced"/>
</dbReference>
<dbReference type="AlphaFoldDB" id="A0A6P8IIP1"/>
<dbReference type="OrthoDB" id="9905773at2759"/>
<dbReference type="PANTHER" id="PTHR28584:SF1">
    <property type="entry name" value="PROTEIN FAM228B"/>
    <property type="match status" value="1"/>
</dbReference>
<feature type="region of interest" description="Disordered" evidence="2">
    <location>
        <begin position="34"/>
        <end position="66"/>
    </location>
</feature>
<dbReference type="GeneID" id="116301720"/>
<dbReference type="FunCoup" id="A0A6P8IIP1">
    <property type="interactions" value="70"/>
</dbReference>
<protein>
    <submittedName>
        <fullName evidence="4">Protein FAM228B-like</fullName>
    </submittedName>
</protein>
<comment type="similarity">
    <text evidence="1">Belongs to the FAM228 family.</text>
</comment>
<evidence type="ECO:0000313" key="3">
    <source>
        <dbReference type="Proteomes" id="UP000515163"/>
    </source>
</evidence>
<gene>
    <name evidence="4" type="primary">LOC116301720</name>
</gene>
<evidence type="ECO:0000313" key="4">
    <source>
        <dbReference type="RefSeq" id="XP_031566682.1"/>
    </source>
</evidence>
<reference evidence="4" key="1">
    <citation type="submission" date="2025-08" db="UniProtKB">
        <authorList>
            <consortium name="RefSeq"/>
        </authorList>
    </citation>
    <scope>IDENTIFICATION</scope>
</reference>
<evidence type="ECO:0000256" key="1">
    <source>
        <dbReference type="ARBA" id="ARBA00007753"/>
    </source>
</evidence>
<sequence>MSRRRRSGNGRISVHTPEIIDNILVESAGHIESLKDKKRAHRRSNSAMTRSKTPEEASERRDQSVAEQTFRIQNWLSEKSVRNIQERTDFESRATKNMYTTLLDNEGSFVKDVQRYLDHKTFLDKRKKQMLHKKWSERVFIPIQHQIDNEMNGQNYKNLDKRKRQLHKEYLDYSNKKGVVFLDVISSEEYDPLLLNANRPAPLKAITHELDDCLIAQRKTERNEDRAVIRCATGEIKTDKEIEELYLPSPPMVPLGRHGVQCKTWLRMQLHDIDSDVRKRSGQRMIGTQNHGAIDFEEISQSKASPELLDVELRAQKKRQYPEKHASTVDFEWPELPSITKTSCHPRIPNVLPFASSFDYYPEYFNLSASF</sequence>
<keyword evidence="3" id="KW-1185">Reference proteome</keyword>
<dbReference type="InterPro" id="IPR040046">
    <property type="entry name" value="FAM228"/>
</dbReference>